<gene>
    <name evidence="5" type="ORF">DYE49_05675</name>
    <name evidence="4" type="ORF">HNP77_000677</name>
</gene>
<dbReference type="PANTHER" id="PTHR43479">
    <property type="entry name" value="ACREF/ENVCD OPERON REPRESSOR-RELATED"/>
    <property type="match status" value="1"/>
</dbReference>
<keyword evidence="1 2" id="KW-0238">DNA-binding</keyword>
<evidence type="ECO:0000313" key="6">
    <source>
        <dbReference type="Proteomes" id="UP000578697"/>
    </source>
</evidence>
<feature type="DNA-binding region" description="H-T-H motif" evidence="2">
    <location>
        <begin position="235"/>
        <end position="254"/>
    </location>
</feature>
<dbReference type="InterPro" id="IPR050624">
    <property type="entry name" value="HTH-type_Tx_Regulator"/>
</dbReference>
<dbReference type="InterPro" id="IPR009057">
    <property type="entry name" value="Homeodomain-like_sf"/>
</dbReference>
<evidence type="ECO:0000256" key="1">
    <source>
        <dbReference type="ARBA" id="ARBA00023125"/>
    </source>
</evidence>
<reference evidence="4 6" key="2">
    <citation type="submission" date="2020-08" db="EMBL/GenBank/DDBJ databases">
        <title>Genomic Encyclopedia of Type Strains, Phase IV (KMG-IV): sequencing the most valuable type-strain genomes for metagenomic binning, comparative biology and taxonomic classification.</title>
        <authorList>
            <person name="Goeker M."/>
        </authorList>
    </citation>
    <scope>NUCLEOTIDE SEQUENCE [LARGE SCALE GENOMIC DNA]</scope>
    <source>
        <strain evidence="4 6">DSM 103679</strain>
    </source>
</reference>
<evidence type="ECO:0000259" key="3">
    <source>
        <dbReference type="PROSITE" id="PS50977"/>
    </source>
</evidence>
<dbReference type="SUPFAM" id="SSF46689">
    <property type="entry name" value="Homeodomain-like"/>
    <property type="match status" value="2"/>
</dbReference>
<proteinExistence type="predicted"/>
<evidence type="ECO:0000313" key="7">
    <source>
        <dbReference type="Proteomes" id="UP000593591"/>
    </source>
</evidence>
<evidence type="ECO:0000313" key="4">
    <source>
        <dbReference type="EMBL" id="MBB5218333.1"/>
    </source>
</evidence>
<dbReference type="PANTHER" id="PTHR43479:SF11">
    <property type="entry name" value="ACREF_ENVCD OPERON REPRESSOR-RELATED"/>
    <property type="match status" value="1"/>
</dbReference>
<dbReference type="EMBL" id="JACHFR010000001">
    <property type="protein sequence ID" value="MBB5218333.1"/>
    <property type="molecule type" value="Genomic_DNA"/>
</dbReference>
<reference evidence="5 7" key="1">
    <citation type="submission" date="2018-08" db="EMBL/GenBank/DDBJ databases">
        <title>The first complete genome of Treponema rectale (CHPAT), a commensal spirochete of the bovine rectum.</title>
        <authorList>
            <person name="Staton G.J."/>
            <person name="Clegg S.R."/>
            <person name="Carter S.D."/>
            <person name="Radford A.D."/>
            <person name="Darby A."/>
            <person name="Hall N."/>
            <person name="Birtles R.J."/>
            <person name="Evans N.J."/>
        </authorList>
    </citation>
    <scope>NUCLEOTIDE SEQUENCE [LARGE SCALE GENOMIC DNA]</scope>
    <source>
        <strain evidence="5 7">CHPA</strain>
    </source>
</reference>
<evidence type="ECO:0000256" key="2">
    <source>
        <dbReference type="PROSITE-ProRule" id="PRU00335"/>
    </source>
</evidence>
<dbReference type="EMBL" id="CP031517">
    <property type="protein sequence ID" value="QOS39968.1"/>
    <property type="molecule type" value="Genomic_DNA"/>
</dbReference>
<accession>A0A840SFK3</accession>
<dbReference type="PROSITE" id="PS50977">
    <property type="entry name" value="HTH_TETR_2"/>
    <property type="match status" value="2"/>
</dbReference>
<dbReference type="KEGG" id="trc:DYE49_05675"/>
<dbReference type="Proteomes" id="UP000578697">
    <property type="component" value="Unassembled WGS sequence"/>
</dbReference>
<dbReference type="Pfam" id="PF00440">
    <property type="entry name" value="TetR_N"/>
    <property type="match status" value="2"/>
</dbReference>
<dbReference type="AlphaFoldDB" id="A0A840SFK3"/>
<organism evidence="4 6">
    <name type="scientific">Treponema rectale</name>
    <dbReference type="NCBI Taxonomy" id="744512"/>
    <lineage>
        <taxon>Bacteria</taxon>
        <taxon>Pseudomonadati</taxon>
        <taxon>Spirochaetota</taxon>
        <taxon>Spirochaetia</taxon>
        <taxon>Spirochaetales</taxon>
        <taxon>Treponemataceae</taxon>
        <taxon>Treponema</taxon>
    </lineage>
</organism>
<dbReference type="Proteomes" id="UP000593591">
    <property type="component" value="Chromosome"/>
</dbReference>
<protein>
    <submittedName>
        <fullName evidence="4 5">AcrR family transcriptional regulator</fullName>
    </submittedName>
</protein>
<feature type="domain" description="HTH tetR-type" evidence="3">
    <location>
        <begin position="8"/>
        <end position="67"/>
    </location>
</feature>
<dbReference type="Gene3D" id="1.10.357.10">
    <property type="entry name" value="Tetracycline Repressor, domain 2"/>
    <property type="match status" value="2"/>
</dbReference>
<feature type="DNA-binding region" description="H-T-H motif" evidence="2">
    <location>
        <begin position="30"/>
        <end position="49"/>
    </location>
</feature>
<dbReference type="InterPro" id="IPR001647">
    <property type="entry name" value="HTH_TetR"/>
</dbReference>
<dbReference type="RefSeq" id="WP_184651754.1">
    <property type="nucleotide sequence ID" value="NZ_JACHFR010000001.1"/>
</dbReference>
<keyword evidence="6" id="KW-1185">Reference proteome</keyword>
<name>A0A840SFK3_9SPIR</name>
<dbReference type="GO" id="GO:0003677">
    <property type="term" value="F:DNA binding"/>
    <property type="evidence" value="ECO:0007669"/>
    <property type="project" value="UniProtKB-UniRule"/>
</dbReference>
<evidence type="ECO:0000313" key="5">
    <source>
        <dbReference type="EMBL" id="QOS39968.1"/>
    </source>
</evidence>
<feature type="domain" description="HTH tetR-type" evidence="3">
    <location>
        <begin position="212"/>
        <end position="272"/>
    </location>
</feature>
<sequence>MTNKIPESTTRDKILSAAFSLYEMNFSDASLSRIAKKAGITKTAIYRHFRDKNSLEKEMFRIVYDSFYDVLKRFSDKIKEDKPSEAFALILEFIHKNTSFVSFYMLSAAENSQDNLIIEMKKRKLPIFNEILTSDGSINSLDFYVKTIFSTATIICMVSARKKCPEISLSDEDFYKAAGTLILNGLQNSISQITELRFAELEQSVRDSIKDLDPPDRIIIALNSAIKKNGYKNVTLEEIARELGMAKSSLYTWFTNKNDLFSKIIYKELDMLLTAVIENQYCGQTMEERVFLIMSTSLEFLLSRPQLINVFQWLQLTENFGEKICTNPNFNMQQIIEDFFKKNPVTKSVPELGFGTKNYEIITNWIFIMPVFTIFHGEKHGFTDNITRAALRETFKMIEQGLVLDKELNSQGGIK</sequence>